<gene>
    <name evidence="5" type="ORF">ENT78_10885</name>
</gene>
<dbReference type="CDD" id="cd04185">
    <property type="entry name" value="GT_2_like_b"/>
    <property type="match status" value="1"/>
</dbReference>
<keyword evidence="3 5" id="KW-0808">Transferase</keyword>
<dbReference type="Pfam" id="PF00535">
    <property type="entry name" value="Glycos_transf_2"/>
    <property type="match status" value="2"/>
</dbReference>
<dbReference type="InterPro" id="IPR020557">
    <property type="entry name" value="Fumarate_lyase_CS"/>
</dbReference>
<evidence type="ECO:0000256" key="3">
    <source>
        <dbReference type="ARBA" id="ARBA00022679"/>
    </source>
</evidence>
<dbReference type="AlphaFoldDB" id="A0A7V4KF35"/>
<evidence type="ECO:0000313" key="5">
    <source>
        <dbReference type="EMBL" id="HGU54006.1"/>
    </source>
</evidence>
<dbReference type="PANTHER" id="PTHR43179">
    <property type="entry name" value="RHAMNOSYLTRANSFERASE WBBL"/>
    <property type="match status" value="1"/>
</dbReference>
<dbReference type="InterPro" id="IPR029044">
    <property type="entry name" value="Nucleotide-diphossugar_trans"/>
</dbReference>
<dbReference type="EMBL" id="DSZZ01000502">
    <property type="protein sequence ID" value="HGU54006.1"/>
    <property type="molecule type" value="Genomic_DNA"/>
</dbReference>
<dbReference type="PANTHER" id="PTHR43179:SF12">
    <property type="entry name" value="GALACTOFURANOSYLTRANSFERASE GLFT2"/>
    <property type="match status" value="1"/>
</dbReference>
<comment type="caution">
    <text evidence="5">The sequence shown here is derived from an EMBL/GenBank/DDBJ whole genome shotgun (WGS) entry which is preliminary data.</text>
</comment>
<evidence type="ECO:0000256" key="1">
    <source>
        <dbReference type="ARBA" id="ARBA00006739"/>
    </source>
</evidence>
<protein>
    <submittedName>
        <fullName evidence="5">Glycosyltransferase</fullName>
    </submittedName>
</protein>
<sequence>MESVCAVVVTYNRKSLLIECLEALRTQTRPVQGIVILDNNSTDGTPELLLERGYISELPPNELTEPWEHFRLVSNYLDKESIKVHYVRMSENTGGAGGFHHGVRIAFENNYDWIWVMDDDCEPQKETLERLLYNANENISCLCPVIVHKHSGEVEYYHHKVFNSVMDDTPVLNSKDIEDFRGKVLELDANAFGGPLIRRSAIGIAGFPEASLFIWGDDTEYTHRIKKKVGKVVLVGSSIMYHKDNPYQKVISKQHISRVYYFYRNRLWLIKSYARYNLLAYLYWLYRSIRHSLSLLLKHNAGVSSFIPLKGFFAGIFKTYRRK</sequence>
<dbReference type="PROSITE" id="PS00163">
    <property type="entry name" value="FUMARATE_LYASES"/>
    <property type="match status" value="1"/>
</dbReference>
<name>A0A7V4KF35_FERPE</name>
<evidence type="ECO:0000259" key="4">
    <source>
        <dbReference type="Pfam" id="PF00535"/>
    </source>
</evidence>
<comment type="similarity">
    <text evidence="1">Belongs to the glycosyltransferase 2 family.</text>
</comment>
<organism evidence="5">
    <name type="scientific">Fervidobacterium pennivorans</name>
    <dbReference type="NCBI Taxonomy" id="93466"/>
    <lineage>
        <taxon>Bacteria</taxon>
        <taxon>Thermotogati</taxon>
        <taxon>Thermotogota</taxon>
        <taxon>Thermotogae</taxon>
        <taxon>Thermotogales</taxon>
        <taxon>Fervidobacteriaceae</taxon>
        <taxon>Fervidobacterium</taxon>
    </lineage>
</organism>
<dbReference type="Gene3D" id="3.90.550.10">
    <property type="entry name" value="Spore Coat Polysaccharide Biosynthesis Protein SpsA, Chain A"/>
    <property type="match status" value="1"/>
</dbReference>
<dbReference type="InterPro" id="IPR001173">
    <property type="entry name" value="Glyco_trans_2-like"/>
</dbReference>
<dbReference type="GO" id="GO:0016757">
    <property type="term" value="F:glycosyltransferase activity"/>
    <property type="evidence" value="ECO:0007669"/>
    <property type="project" value="UniProtKB-KW"/>
</dbReference>
<evidence type="ECO:0000256" key="2">
    <source>
        <dbReference type="ARBA" id="ARBA00022676"/>
    </source>
</evidence>
<dbReference type="SUPFAM" id="SSF53448">
    <property type="entry name" value="Nucleotide-diphospho-sugar transferases"/>
    <property type="match status" value="1"/>
</dbReference>
<feature type="domain" description="Glycosyltransferase 2-like" evidence="4">
    <location>
        <begin position="75"/>
        <end position="170"/>
    </location>
</feature>
<reference evidence="5" key="1">
    <citation type="journal article" date="2020" name="mSystems">
        <title>Genome- and Community-Level Interaction Insights into Carbon Utilization and Element Cycling Functions of Hydrothermarchaeota in Hydrothermal Sediment.</title>
        <authorList>
            <person name="Zhou Z."/>
            <person name="Liu Y."/>
            <person name="Xu W."/>
            <person name="Pan J."/>
            <person name="Luo Z.H."/>
            <person name="Li M."/>
        </authorList>
    </citation>
    <scope>NUCLEOTIDE SEQUENCE [LARGE SCALE GENOMIC DNA]</scope>
    <source>
        <strain evidence="5">SpSt-61</strain>
    </source>
</reference>
<accession>A0A7V4KF35</accession>
<feature type="domain" description="Glycosyltransferase 2-like" evidence="4">
    <location>
        <begin position="6"/>
        <end position="51"/>
    </location>
</feature>
<proteinExistence type="inferred from homology"/>
<keyword evidence="2" id="KW-0328">Glycosyltransferase</keyword>